<dbReference type="EMBL" id="JBBBZM010000117">
    <property type="protein sequence ID" value="KAL0633679.1"/>
    <property type="molecule type" value="Genomic_DNA"/>
</dbReference>
<protein>
    <submittedName>
        <fullName evidence="1">Uncharacterized protein</fullName>
    </submittedName>
</protein>
<proteinExistence type="predicted"/>
<comment type="caution">
    <text evidence="1">The sequence shown here is derived from an EMBL/GenBank/DDBJ whole genome shotgun (WGS) entry which is preliminary data.</text>
</comment>
<evidence type="ECO:0000313" key="1">
    <source>
        <dbReference type="EMBL" id="KAL0633679.1"/>
    </source>
</evidence>
<dbReference type="Proteomes" id="UP001447188">
    <property type="component" value="Unassembled WGS sequence"/>
</dbReference>
<accession>A0ABR3GCL1</accession>
<name>A0ABR3GCL1_9PEZI</name>
<reference evidence="1 2" key="1">
    <citation type="submission" date="2024-02" db="EMBL/GenBank/DDBJ databases">
        <title>Discinaceae phylogenomics.</title>
        <authorList>
            <person name="Dirks A.C."/>
            <person name="James T.Y."/>
        </authorList>
    </citation>
    <scope>NUCLEOTIDE SEQUENCE [LARGE SCALE GENOMIC DNA]</scope>
    <source>
        <strain evidence="1 2">ACD0624</strain>
    </source>
</reference>
<evidence type="ECO:0000313" key="2">
    <source>
        <dbReference type="Proteomes" id="UP001447188"/>
    </source>
</evidence>
<gene>
    <name evidence="1" type="ORF">Q9L58_007402</name>
</gene>
<organism evidence="1 2">
    <name type="scientific">Discina gigas</name>
    <dbReference type="NCBI Taxonomy" id="1032678"/>
    <lineage>
        <taxon>Eukaryota</taxon>
        <taxon>Fungi</taxon>
        <taxon>Dikarya</taxon>
        <taxon>Ascomycota</taxon>
        <taxon>Pezizomycotina</taxon>
        <taxon>Pezizomycetes</taxon>
        <taxon>Pezizales</taxon>
        <taxon>Discinaceae</taxon>
        <taxon>Discina</taxon>
    </lineage>
</organism>
<keyword evidence="2" id="KW-1185">Reference proteome</keyword>
<sequence>MSLLTCEGVYLVTSVANPTHYLVSNPHPATTVAATSRTLQCWRLEHNPETSLWTMRAIVNQYPHHLNYGGDGGAYLAVDDGATTVATDKTWLTLQPILSEEKYYYRIENEAKNLVASVEFTPGKPTYAVRSLPRSEDIFTMSHQFWEFKLMPSAR</sequence>